<feature type="domain" description="4Fe-4S ferredoxin-type" evidence="4">
    <location>
        <begin position="67"/>
        <end position="97"/>
    </location>
</feature>
<proteinExistence type="predicted"/>
<keyword evidence="6" id="KW-1185">Reference proteome</keyword>
<dbReference type="InterPro" id="IPR017896">
    <property type="entry name" value="4Fe4S_Fe-S-bd"/>
</dbReference>
<feature type="domain" description="4Fe-4S ferredoxin-type" evidence="4">
    <location>
        <begin position="109"/>
        <end position="138"/>
    </location>
</feature>
<dbReference type="Pfam" id="PF12838">
    <property type="entry name" value="Fer4_7"/>
    <property type="match status" value="1"/>
</dbReference>
<keyword evidence="1" id="KW-0479">Metal-binding</keyword>
<dbReference type="Proteomes" id="UP000620133">
    <property type="component" value="Chromosome"/>
</dbReference>
<organism evidence="5 6">
    <name type="scientific">Mariniplasma anaerobium</name>
    <dbReference type="NCBI Taxonomy" id="2735436"/>
    <lineage>
        <taxon>Bacteria</taxon>
        <taxon>Bacillati</taxon>
        <taxon>Mycoplasmatota</taxon>
        <taxon>Mollicutes</taxon>
        <taxon>Acholeplasmatales</taxon>
        <taxon>Acholeplasmataceae</taxon>
        <taxon>Mariniplasma</taxon>
    </lineage>
</organism>
<gene>
    <name evidence="5" type="ORF">MPAN_006240</name>
</gene>
<dbReference type="KEGG" id="manr:MPAN_006240"/>
<evidence type="ECO:0000256" key="2">
    <source>
        <dbReference type="ARBA" id="ARBA00023004"/>
    </source>
</evidence>
<dbReference type="SUPFAM" id="SSF46548">
    <property type="entry name" value="alpha-helical ferredoxin"/>
    <property type="match status" value="1"/>
</dbReference>
<dbReference type="InterPro" id="IPR017900">
    <property type="entry name" value="4Fe4S_Fe_S_CS"/>
</dbReference>
<dbReference type="InterPro" id="IPR036188">
    <property type="entry name" value="FAD/NAD-bd_sf"/>
</dbReference>
<dbReference type="Pfam" id="PF14691">
    <property type="entry name" value="Fer4_20"/>
    <property type="match status" value="1"/>
</dbReference>
<dbReference type="InterPro" id="IPR009051">
    <property type="entry name" value="Helical_ferredxn"/>
</dbReference>
<dbReference type="Gene3D" id="3.30.70.3270">
    <property type="match status" value="1"/>
</dbReference>
<keyword evidence="3" id="KW-0411">Iron-sulfur</keyword>
<dbReference type="AlphaFoldDB" id="A0A7U9TGJ6"/>
<dbReference type="PANTHER" id="PTHR42783:SF3">
    <property type="entry name" value="GLUTAMATE SYNTHASE [NADPH] SMALL CHAIN-RELATED"/>
    <property type="match status" value="1"/>
</dbReference>
<dbReference type="GO" id="GO:0046872">
    <property type="term" value="F:metal ion binding"/>
    <property type="evidence" value="ECO:0007669"/>
    <property type="project" value="UniProtKB-KW"/>
</dbReference>
<dbReference type="InterPro" id="IPR028261">
    <property type="entry name" value="DPD_II"/>
</dbReference>
<dbReference type="PROSITE" id="PS00198">
    <property type="entry name" value="4FE4S_FER_1"/>
    <property type="match status" value="2"/>
</dbReference>
<dbReference type="PRINTS" id="PR00419">
    <property type="entry name" value="ADXRDTASE"/>
</dbReference>
<evidence type="ECO:0000313" key="6">
    <source>
        <dbReference type="Proteomes" id="UP000620133"/>
    </source>
</evidence>
<dbReference type="SUPFAM" id="SSF54862">
    <property type="entry name" value="4Fe-4S ferredoxins"/>
    <property type="match status" value="1"/>
</dbReference>
<evidence type="ECO:0000256" key="1">
    <source>
        <dbReference type="ARBA" id="ARBA00022723"/>
    </source>
</evidence>
<reference evidence="5" key="1">
    <citation type="submission" date="2021-01" db="EMBL/GenBank/DDBJ databases">
        <title>Draft genome sequence of Acholeplasmataceae bacterium strain Mahy22.</title>
        <authorList>
            <person name="Watanabe M."/>
            <person name="Kojima H."/>
            <person name="Fukui M."/>
        </authorList>
    </citation>
    <scope>NUCLEOTIDE SEQUENCE</scope>
    <source>
        <strain evidence="5">Mahy22</strain>
    </source>
</reference>
<dbReference type="EMBL" id="AP024412">
    <property type="protein sequence ID" value="BCR35731.1"/>
    <property type="molecule type" value="Genomic_DNA"/>
</dbReference>
<name>A0A7U9TGJ6_9MOLU</name>
<dbReference type="Gene3D" id="1.10.1060.10">
    <property type="entry name" value="Alpha-helical ferredoxin"/>
    <property type="match status" value="1"/>
</dbReference>
<dbReference type="Pfam" id="PF07992">
    <property type="entry name" value="Pyr_redox_2"/>
    <property type="match status" value="1"/>
</dbReference>
<feature type="domain" description="4Fe-4S ferredoxin-type" evidence="4">
    <location>
        <begin position="204"/>
        <end position="233"/>
    </location>
</feature>
<dbReference type="PROSITE" id="PS51379">
    <property type="entry name" value="4FE4S_FER_2"/>
    <property type="match status" value="3"/>
</dbReference>
<evidence type="ECO:0000259" key="4">
    <source>
        <dbReference type="PROSITE" id="PS51379"/>
    </source>
</evidence>
<evidence type="ECO:0000256" key="3">
    <source>
        <dbReference type="ARBA" id="ARBA00023014"/>
    </source>
</evidence>
<dbReference type="Gene3D" id="3.50.50.60">
    <property type="entry name" value="FAD/NAD(P)-binding domain"/>
    <property type="match status" value="2"/>
</dbReference>
<dbReference type="InterPro" id="IPR023753">
    <property type="entry name" value="FAD/NAD-binding_dom"/>
</dbReference>
<dbReference type="GO" id="GO:0051536">
    <property type="term" value="F:iron-sulfur cluster binding"/>
    <property type="evidence" value="ECO:0007669"/>
    <property type="project" value="UniProtKB-KW"/>
</dbReference>
<dbReference type="SUPFAM" id="SSF51971">
    <property type="entry name" value="Nucleotide-binding domain"/>
    <property type="match status" value="1"/>
</dbReference>
<accession>A0A7U9TGJ6</accession>
<keyword evidence="2" id="KW-0408">Iron</keyword>
<dbReference type="GO" id="GO:0016491">
    <property type="term" value="F:oxidoreductase activity"/>
    <property type="evidence" value="ECO:0007669"/>
    <property type="project" value="InterPro"/>
</dbReference>
<dbReference type="RefSeq" id="WP_176238569.1">
    <property type="nucleotide sequence ID" value="NZ_AP024412.1"/>
</dbReference>
<protein>
    <submittedName>
        <fullName evidence="5">Oxidoreductase</fullName>
    </submittedName>
</protein>
<evidence type="ECO:0000313" key="5">
    <source>
        <dbReference type="EMBL" id="BCR35731.1"/>
    </source>
</evidence>
<sequence length="664" mass="74085">MDEKKKYPKSSIFKPLRHFKYLFKKPVTHPMNTIFTKKNASYLNDNLLIKLKSRLDSNPRTAPDNLRGFHVNDWSKCIGCSTCESICPTDAIKMVERTDLPMVAGAYQQRPVIDYGRCCFCGLCVDTCTTESLKMSKEYIYSDSDPDSFLLMPESTWQGEEVEIGYVKNATTDLLDLKRIPMDHIGADERVKSYIEVIRGYSKEFAKQEAARCVECGVCTTACPVQMHIPQYIKAIWEDDIEGGLRIMYETNPLPGVCGRVCTHNCETACAIAVRGEGIAIRWLKRYIIDSAPDDMYEKIFSEPVSEIIDAKIAIAGSGPASLSAAYYLRGLGYKVDVFEEKSRPGGVASYGAPQYRIPDYAVEKDINFIKKIGVNFKTNVRIGKDITLDELSKDYDATFLGTGFFKARKLNIPGSDHIDVIGAMDFLPLTRDLARGDLKIEDINVKESAVVVGGGDVAFDVARNLIRIQLMKFGKADVKLTSLESLDILPASKEELEEGGQEGVQFHFGNGPQEIVVNKGKVEGLKVWKCLSVFDEEGKFNPKFDQAQESILKAKQVYFSIGQAPDYDYLPEDIQSKITFVRGKIKADMNGQVDGVKGLFIGGDINRGPDIITAVSDGHRAAIGIDDYLYKKSKKTEASDYFKEIREAIKVNNPDLALKPIKK</sequence>
<dbReference type="PANTHER" id="PTHR42783">
    <property type="entry name" value="GLUTAMATE SYNTHASE [NADPH] SMALL CHAIN"/>
    <property type="match status" value="1"/>
</dbReference>